<evidence type="ECO:0000256" key="4">
    <source>
        <dbReference type="ARBA" id="ARBA00022728"/>
    </source>
</evidence>
<keyword evidence="4" id="KW-0747">Spliceosome</keyword>
<dbReference type="InterPro" id="IPR008409">
    <property type="entry name" value="SPF27"/>
</dbReference>
<dbReference type="GO" id="GO:0006397">
    <property type="term" value="P:mRNA processing"/>
    <property type="evidence" value="ECO:0007669"/>
    <property type="project" value="UniProtKB-KW"/>
</dbReference>
<keyword evidence="3" id="KW-0507">mRNA processing</keyword>
<dbReference type="PANTHER" id="PTHR13296:SF0">
    <property type="entry name" value="PRE-MRNA-SPLICING FACTOR SPF27"/>
    <property type="match status" value="1"/>
</dbReference>
<proteinExistence type="inferred from homology"/>
<evidence type="ECO:0000256" key="6">
    <source>
        <dbReference type="ARBA" id="ARBA00023242"/>
    </source>
</evidence>
<keyword evidence="5" id="KW-0508">mRNA splicing</keyword>
<dbReference type="GO" id="GO:0000974">
    <property type="term" value="C:Prp19 complex"/>
    <property type="evidence" value="ECO:0007669"/>
    <property type="project" value="TreeGrafter"/>
</dbReference>
<dbReference type="Pfam" id="PF05700">
    <property type="entry name" value="BCAS2"/>
    <property type="match status" value="1"/>
</dbReference>
<evidence type="ECO:0000256" key="3">
    <source>
        <dbReference type="ARBA" id="ARBA00022664"/>
    </source>
</evidence>
<keyword evidence="7" id="KW-0175">Coiled coil</keyword>
<reference evidence="9" key="1">
    <citation type="journal article" date="2020" name="Stud. Mycol.">
        <title>101 Dothideomycetes genomes: a test case for predicting lifestyles and emergence of pathogens.</title>
        <authorList>
            <person name="Haridas S."/>
            <person name="Albert R."/>
            <person name="Binder M."/>
            <person name="Bloem J."/>
            <person name="Labutti K."/>
            <person name="Salamov A."/>
            <person name="Andreopoulos B."/>
            <person name="Baker S."/>
            <person name="Barry K."/>
            <person name="Bills G."/>
            <person name="Bluhm B."/>
            <person name="Cannon C."/>
            <person name="Castanera R."/>
            <person name="Culley D."/>
            <person name="Daum C."/>
            <person name="Ezra D."/>
            <person name="Gonzalez J."/>
            <person name="Henrissat B."/>
            <person name="Kuo A."/>
            <person name="Liang C."/>
            <person name="Lipzen A."/>
            <person name="Lutzoni F."/>
            <person name="Magnuson J."/>
            <person name="Mondo S."/>
            <person name="Nolan M."/>
            <person name="Ohm R."/>
            <person name="Pangilinan J."/>
            <person name="Park H.-J."/>
            <person name="Ramirez L."/>
            <person name="Alfaro M."/>
            <person name="Sun H."/>
            <person name="Tritt A."/>
            <person name="Yoshinaga Y."/>
            <person name="Zwiers L.-H."/>
            <person name="Turgeon B."/>
            <person name="Goodwin S."/>
            <person name="Spatafora J."/>
            <person name="Crous P."/>
            <person name="Grigoriev I."/>
        </authorList>
    </citation>
    <scope>NUCLEOTIDE SEQUENCE</scope>
    <source>
        <strain evidence="9">CBS 116005</strain>
    </source>
</reference>
<sequence length="234" mass="26047">MSLKQYSADALPYIDAEPSSEALNAAQTLVQAELSQEDMTQLHPSIPALRQSKFSDLIRAEHARIASGAPKEEGAGVDLSRYEVLDAPSRGDVAAWKDTLQKAYISHEYLRGREVNLSLLETYGKNAWLIGNSSLEDELKALEKEVEQAKLDVEALDQARSAAQSNAAGEMHSLEDSWRTGVGRMIEAQAAGERLRQEILERRRQGASRDYRKSARSPDHGTWRQLFHDAKTNT</sequence>
<evidence type="ECO:0000256" key="7">
    <source>
        <dbReference type="SAM" id="Coils"/>
    </source>
</evidence>
<dbReference type="PANTHER" id="PTHR13296">
    <property type="entry name" value="BCAS2 PROTEIN"/>
    <property type="match status" value="1"/>
</dbReference>
<evidence type="ECO:0000313" key="10">
    <source>
        <dbReference type="Proteomes" id="UP000799436"/>
    </source>
</evidence>
<evidence type="ECO:0008006" key="11">
    <source>
        <dbReference type="Google" id="ProtNLM"/>
    </source>
</evidence>
<keyword evidence="10" id="KW-1185">Reference proteome</keyword>
<keyword evidence="6" id="KW-0539">Nucleus</keyword>
<gene>
    <name evidence="9" type="ORF">EJ03DRAFT_106140</name>
</gene>
<dbReference type="GO" id="GO:0071013">
    <property type="term" value="C:catalytic step 2 spliceosome"/>
    <property type="evidence" value="ECO:0007669"/>
    <property type="project" value="TreeGrafter"/>
</dbReference>
<dbReference type="GO" id="GO:0071011">
    <property type="term" value="C:precatalytic spliceosome"/>
    <property type="evidence" value="ECO:0007669"/>
    <property type="project" value="TreeGrafter"/>
</dbReference>
<comment type="subcellular location">
    <subcellularLocation>
        <location evidence="1">Nucleus</location>
    </subcellularLocation>
</comment>
<feature type="region of interest" description="Disordered" evidence="8">
    <location>
        <begin position="202"/>
        <end position="234"/>
    </location>
</feature>
<protein>
    <recommendedName>
        <fullName evidence="11">Breast carcinoma amplified sequence 2</fullName>
    </recommendedName>
</protein>
<dbReference type="OrthoDB" id="205794at2759"/>
<comment type="similarity">
    <text evidence="2">Belongs to the SPF27 family.</text>
</comment>
<organism evidence="9 10">
    <name type="scientific">Teratosphaeria nubilosa</name>
    <dbReference type="NCBI Taxonomy" id="161662"/>
    <lineage>
        <taxon>Eukaryota</taxon>
        <taxon>Fungi</taxon>
        <taxon>Dikarya</taxon>
        <taxon>Ascomycota</taxon>
        <taxon>Pezizomycotina</taxon>
        <taxon>Dothideomycetes</taxon>
        <taxon>Dothideomycetidae</taxon>
        <taxon>Mycosphaerellales</taxon>
        <taxon>Teratosphaeriaceae</taxon>
        <taxon>Teratosphaeria</taxon>
    </lineage>
</organism>
<dbReference type="GO" id="GO:0008380">
    <property type="term" value="P:RNA splicing"/>
    <property type="evidence" value="ECO:0007669"/>
    <property type="project" value="UniProtKB-KW"/>
</dbReference>
<accession>A0A6G1L8V9</accession>
<dbReference type="AlphaFoldDB" id="A0A6G1L8V9"/>
<evidence type="ECO:0000256" key="5">
    <source>
        <dbReference type="ARBA" id="ARBA00023187"/>
    </source>
</evidence>
<dbReference type="EMBL" id="ML995837">
    <property type="protein sequence ID" value="KAF2769070.1"/>
    <property type="molecule type" value="Genomic_DNA"/>
</dbReference>
<name>A0A6G1L8V9_9PEZI</name>
<dbReference type="Proteomes" id="UP000799436">
    <property type="component" value="Unassembled WGS sequence"/>
</dbReference>
<evidence type="ECO:0000256" key="8">
    <source>
        <dbReference type="SAM" id="MobiDB-lite"/>
    </source>
</evidence>
<evidence type="ECO:0000256" key="1">
    <source>
        <dbReference type="ARBA" id="ARBA00004123"/>
    </source>
</evidence>
<evidence type="ECO:0000256" key="2">
    <source>
        <dbReference type="ARBA" id="ARBA00010788"/>
    </source>
</evidence>
<evidence type="ECO:0000313" key="9">
    <source>
        <dbReference type="EMBL" id="KAF2769070.1"/>
    </source>
</evidence>
<feature type="coiled-coil region" evidence="7">
    <location>
        <begin position="125"/>
        <end position="166"/>
    </location>
</feature>